<dbReference type="OrthoDB" id="2135133at2759"/>
<dbReference type="InterPro" id="IPR037684">
    <property type="entry name" value="GBP_C"/>
</dbReference>
<dbReference type="SUPFAM" id="SSF52540">
    <property type="entry name" value="P-loop containing nucleoside triphosphate hydrolases"/>
    <property type="match status" value="1"/>
</dbReference>
<dbReference type="Proteomes" id="UP000504617">
    <property type="component" value="Unplaced"/>
</dbReference>
<sequence length="475" mass="55777">MELSAHIKGKASSRPEDTDDSSEFVRFFPNFVWTVRDFSLRLEHNDQPITEDDYLENALELKKEDSEKEQAFNLPRKCIRLFFPTRKCFVFYCPTRSRDLPYLETMMDNQLEPEFVEQANKFCNYIYWTSREKTLPGGHIVTGNLLANLVKIYVDTICSGKLPCPENAVSALSETENRLAVEEAVAHYVKLMKQNVELPTETLQELLDIHKKCEEQALQKFMARAFKDDKRQFQHKLMKIVNKKKEKYCRKNEQESSKICSALLNSLSENLEQNIKNGNYCRSGGHQEFVNDLQKVEKQYLEEPKKGIMAGETLKKFLCSKENISKFILRNDESLQQKEAEIEDARMKAKAKELEGEIQKQNEEMLKQKLESEKESYEMNLQKLKEKLEEERKQILEEQEKMIQSKLKEQKDFLEKGFENEAIQMNKKIEELISEKEEVEDENWLISGLGALKGFFTEKIIEPIVEWFEDLMDSD</sequence>
<dbReference type="GO" id="GO:0003924">
    <property type="term" value="F:GTPase activity"/>
    <property type="evidence" value="ECO:0007669"/>
    <property type="project" value="InterPro"/>
</dbReference>
<evidence type="ECO:0000259" key="9">
    <source>
        <dbReference type="PROSITE" id="PS51715"/>
    </source>
</evidence>
<feature type="domain" description="GB1/RHD3-type G" evidence="9">
    <location>
        <begin position="1"/>
        <end position="131"/>
    </location>
</feature>
<evidence type="ECO:0000256" key="4">
    <source>
        <dbReference type="ARBA" id="ARBA00022859"/>
    </source>
</evidence>
<dbReference type="GO" id="GO:0005525">
    <property type="term" value="F:GTP binding"/>
    <property type="evidence" value="ECO:0007669"/>
    <property type="project" value="UniProtKB-KW"/>
</dbReference>
<keyword evidence="10" id="KW-1185">Reference proteome</keyword>
<dbReference type="GO" id="GO:0045087">
    <property type="term" value="P:innate immune response"/>
    <property type="evidence" value="ECO:0007669"/>
    <property type="project" value="UniProtKB-KW"/>
</dbReference>
<feature type="coiled-coil region" evidence="7">
    <location>
        <begin position="335"/>
        <end position="442"/>
    </location>
</feature>
<protein>
    <submittedName>
        <fullName evidence="11">Interferon-induced guanylate-binding protein 1-like</fullName>
    </submittedName>
</protein>
<evidence type="ECO:0000256" key="7">
    <source>
        <dbReference type="SAM" id="Coils"/>
    </source>
</evidence>
<dbReference type="InterPro" id="IPR036543">
    <property type="entry name" value="Guanylate-bd_C_sf"/>
</dbReference>
<dbReference type="InterPro" id="IPR003191">
    <property type="entry name" value="Guanylate-bd/ATL_C"/>
</dbReference>
<comment type="similarity">
    <text evidence="6">Belongs to the TRAFAC class dynamin-like GTPase superfamily. GB1/RHD3 GTPase family.</text>
</comment>
<dbReference type="Gene3D" id="3.40.50.300">
    <property type="entry name" value="P-loop containing nucleotide triphosphate hydrolases"/>
    <property type="match status" value="1"/>
</dbReference>
<proteinExistence type="inferred from homology"/>
<evidence type="ECO:0000256" key="8">
    <source>
        <dbReference type="SAM" id="MobiDB-lite"/>
    </source>
</evidence>
<keyword evidence="5" id="KW-0342">GTP-binding</keyword>
<dbReference type="KEGG" id="tsr:106549942"/>
<dbReference type="PROSITE" id="PS51715">
    <property type="entry name" value="G_GB1_RHD3"/>
    <property type="match status" value="1"/>
</dbReference>
<evidence type="ECO:0000256" key="2">
    <source>
        <dbReference type="ARBA" id="ARBA00022741"/>
    </source>
</evidence>
<evidence type="ECO:0000313" key="11">
    <source>
        <dbReference type="RefSeq" id="XP_013923177.1"/>
    </source>
</evidence>
<reference evidence="11" key="1">
    <citation type="submission" date="2025-08" db="UniProtKB">
        <authorList>
            <consortium name="RefSeq"/>
        </authorList>
    </citation>
    <scope>IDENTIFICATION</scope>
    <source>
        <tissue evidence="11">Skeletal muscle</tissue>
    </source>
</reference>
<keyword evidence="4" id="KW-0391">Immunity</keyword>
<keyword evidence="3" id="KW-0378">Hydrolase</keyword>
<name>A0A6I9YG73_9SAUR</name>
<evidence type="ECO:0000256" key="5">
    <source>
        <dbReference type="ARBA" id="ARBA00023134"/>
    </source>
</evidence>
<gene>
    <name evidence="11" type="primary">LOC106549942</name>
</gene>
<evidence type="ECO:0000256" key="6">
    <source>
        <dbReference type="PROSITE-ProRule" id="PRU01052"/>
    </source>
</evidence>
<dbReference type="RefSeq" id="XP_013923177.1">
    <property type="nucleotide sequence ID" value="XM_014067702.1"/>
</dbReference>
<dbReference type="CDD" id="cd16269">
    <property type="entry name" value="GBP_C"/>
    <property type="match status" value="1"/>
</dbReference>
<accession>A0A6I9YG73</accession>
<evidence type="ECO:0000256" key="1">
    <source>
        <dbReference type="ARBA" id="ARBA00022588"/>
    </source>
</evidence>
<dbReference type="InterPro" id="IPR030386">
    <property type="entry name" value="G_GB1_RHD3_dom"/>
</dbReference>
<dbReference type="InterPro" id="IPR015894">
    <property type="entry name" value="Guanylate-bd_N"/>
</dbReference>
<keyword evidence="1" id="KW-0399">Innate immunity</keyword>
<evidence type="ECO:0000313" key="10">
    <source>
        <dbReference type="Proteomes" id="UP000504617"/>
    </source>
</evidence>
<dbReference type="SUPFAM" id="SSF48340">
    <property type="entry name" value="Interferon-induced guanylate-binding protein 1 (GBP1), C-terminal domain"/>
    <property type="match status" value="1"/>
</dbReference>
<dbReference type="FunFam" id="1.20.1000.10:FF:000001">
    <property type="entry name" value="Guanylate binding protein 1"/>
    <property type="match status" value="1"/>
</dbReference>
<dbReference type="InterPro" id="IPR027417">
    <property type="entry name" value="P-loop_NTPase"/>
</dbReference>
<dbReference type="GeneID" id="106549942"/>
<feature type="region of interest" description="Disordered" evidence="8">
    <location>
        <begin position="1"/>
        <end position="21"/>
    </location>
</feature>
<keyword evidence="2" id="KW-0547">Nucleotide-binding</keyword>
<dbReference type="PANTHER" id="PTHR10751">
    <property type="entry name" value="GUANYLATE BINDING PROTEIN"/>
    <property type="match status" value="1"/>
</dbReference>
<dbReference type="Pfam" id="PF02263">
    <property type="entry name" value="GBP"/>
    <property type="match status" value="1"/>
</dbReference>
<evidence type="ECO:0000256" key="3">
    <source>
        <dbReference type="ARBA" id="ARBA00022801"/>
    </source>
</evidence>
<organism evidence="10 11">
    <name type="scientific">Thamnophis sirtalis</name>
    <dbReference type="NCBI Taxonomy" id="35019"/>
    <lineage>
        <taxon>Eukaryota</taxon>
        <taxon>Metazoa</taxon>
        <taxon>Chordata</taxon>
        <taxon>Craniata</taxon>
        <taxon>Vertebrata</taxon>
        <taxon>Euteleostomi</taxon>
        <taxon>Lepidosauria</taxon>
        <taxon>Squamata</taxon>
        <taxon>Bifurcata</taxon>
        <taxon>Unidentata</taxon>
        <taxon>Episquamata</taxon>
        <taxon>Toxicofera</taxon>
        <taxon>Serpentes</taxon>
        <taxon>Colubroidea</taxon>
        <taxon>Colubridae</taxon>
        <taxon>Natricinae</taxon>
        <taxon>Thamnophis</taxon>
    </lineage>
</organism>
<dbReference type="Gene3D" id="1.20.1000.10">
    <property type="entry name" value="Guanylate-binding protein, C-terminal domain"/>
    <property type="match status" value="1"/>
</dbReference>
<dbReference type="Pfam" id="PF02841">
    <property type="entry name" value="GBP_C"/>
    <property type="match status" value="1"/>
</dbReference>
<dbReference type="AlphaFoldDB" id="A0A6I9YG73"/>
<keyword evidence="7" id="KW-0175">Coiled coil</keyword>